<dbReference type="RefSeq" id="WP_102481956.1">
    <property type="nucleotide sequence ID" value="NZ_MCSW01000069.1"/>
</dbReference>
<feature type="chain" id="PRO_5015002393" evidence="1">
    <location>
        <begin position="20"/>
        <end position="332"/>
    </location>
</feature>
<dbReference type="Gene3D" id="3.40.50.2300">
    <property type="match status" value="2"/>
</dbReference>
<keyword evidence="1" id="KW-0732">Signal</keyword>
<dbReference type="PANTHER" id="PTHR35271">
    <property type="entry name" value="ABC TRANSPORTER, SUBSTRATE-BINDING LIPOPROTEIN-RELATED"/>
    <property type="match status" value="1"/>
</dbReference>
<feature type="signal peptide" evidence="1">
    <location>
        <begin position="1"/>
        <end position="19"/>
    </location>
</feature>
<dbReference type="Pfam" id="PF04392">
    <property type="entry name" value="ABC_sub_bind"/>
    <property type="match status" value="1"/>
</dbReference>
<comment type="caution">
    <text evidence="2">The sequence shown here is derived from an EMBL/GenBank/DDBJ whole genome shotgun (WGS) entry which is preliminary data.</text>
</comment>
<proteinExistence type="predicted"/>
<dbReference type="CDD" id="cd06325">
    <property type="entry name" value="PBP1_ABC_unchar_transporter"/>
    <property type="match status" value="1"/>
</dbReference>
<evidence type="ECO:0000313" key="2">
    <source>
        <dbReference type="EMBL" id="PMF29104.1"/>
    </source>
</evidence>
<dbReference type="AlphaFoldDB" id="A0A2N7CIH3"/>
<dbReference type="InterPro" id="IPR007487">
    <property type="entry name" value="ABC_transpt-TYRBP-like"/>
</dbReference>
<evidence type="ECO:0000256" key="1">
    <source>
        <dbReference type="SAM" id="SignalP"/>
    </source>
</evidence>
<evidence type="ECO:0000313" key="3">
    <source>
        <dbReference type="Proteomes" id="UP000235405"/>
    </source>
</evidence>
<dbReference type="EMBL" id="MCSW01000069">
    <property type="protein sequence ID" value="PMF29104.1"/>
    <property type="molecule type" value="Genomic_DNA"/>
</dbReference>
<dbReference type="Proteomes" id="UP000235405">
    <property type="component" value="Unassembled WGS sequence"/>
</dbReference>
<accession>A0A2N7CIH3</accession>
<reference evidence="3" key="1">
    <citation type="submission" date="2016-07" db="EMBL/GenBank/DDBJ databases">
        <title>Nontailed viruses are major unrecognized killers of bacteria in the ocean.</title>
        <authorList>
            <person name="Kauffman K."/>
            <person name="Hussain F."/>
            <person name="Yang J."/>
            <person name="Arevalo P."/>
            <person name="Brown J."/>
            <person name="Cutler M."/>
            <person name="Kelly L."/>
            <person name="Polz M.F."/>
        </authorList>
    </citation>
    <scope>NUCLEOTIDE SEQUENCE [LARGE SCALE GENOMIC DNA]</scope>
    <source>
        <strain evidence="3">10N.286.54.F3</strain>
    </source>
</reference>
<name>A0A2N7CIH3_VIBSP</name>
<gene>
    <name evidence="2" type="ORF">BCV19_03315</name>
</gene>
<dbReference type="PANTHER" id="PTHR35271:SF1">
    <property type="entry name" value="ABC TRANSPORTER, SUBSTRATE-BINDING LIPOPROTEIN"/>
    <property type="match status" value="1"/>
</dbReference>
<organism evidence="2 3">
    <name type="scientific">Vibrio splendidus</name>
    <dbReference type="NCBI Taxonomy" id="29497"/>
    <lineage>
        <taxon>Bacteria</taxon>
        <taxon>Pseudomonadati</taxon>
        <taxon>Pseudomonadota</taxon>
        <taxon>Gammaproteobacteria</taxon>
        <taxon>Vibrionales</taxon>
        <taxon>Vibrionaceae</taxon>
        <taxon>Vibrio</taxon>
    </lineage>
</organism>
<sequence length="332" mass="37223">MRFIVFVLSLILMSPSSFAKSDEKHVILLLWRGVTDAEQGFMDYLSQHIDVRFTVLDANRDKAQLKQHIRDLEYKEADLIYSFGTTITLNLLGTYTEPSEFRINNTTPVVFSIVTDPVGSKLITDLSATDRNFTGVSHIVPHEIQFKAIEKLNNISSLGVIYNADENNSIITANKMMELSEIYNKRVMLYPLNIDKTKSNSDLINITINNMKRDGIDMAYLPPDSYIITQGGEVVSGLHSAGIPTFSATESPIRKHKALFGIVSRYYNVGQFAGYKAKNILKGTQKASDIPIESLSQYSYIVNIEAAHKLDYYPPVSILKISEVIGHSNDVN</sequence>
<protein>
    <submittedName>
        <fullName evidence="2">ABC transporter substrate-binding protein</fullName>
    </submittedName>
</protein>